<dbReference type="RefSeq" id="WP_144334391.1">
    <property type="nucleotide sequence ID" value="NZ_VLPL01000010.1"/>
</dbReference>
<gene>
    <name evidence="1" type="ORF">FO442_16850</name>
</gene>
<evidence type="ECO:0000313" key="2">
    <source>
        <dbReference type="Proteomes" id="UP000316008"/>
    </source>
</evidence>
<dbReference type="OrthoDB" id="5599486at2"/>
<protein>
    <recommendedName>
        <fullName evidence="3">T9SS C-terminal target domain-containing protein</fullName>
    </recommendedName>
</protein>
<accession>A0A556MJH6</accession>
<name>A0A556MJH6_9FLAO</name>
<dbReference type="SUPFAM" id="SSF101898">
    <property type="entry name" value="NHL repeat"/>
    <property type="match status" value="1"/>
</dbReference>
<dbReference type="AlphaFoldDB" id="A0A556MJH6"/>
<proteinExistence type="predicted"/>
<dbReference type="Proteomes" id="UP000316008">
    <property type="component" value="Unassembled WGS sequence"/>
</dbReference>
<sequence>MRKAVLILATLVLVSATIQKTNRLPKDLKEISGWVFVNDSTLIAHNDGGNDPKIFVLNLDGSIRHKITVTNSENTDWEDITTDQKGHLYLGDFGNNNNTRTNLKILKVSLKKVLDNQDVEAKFIEFSYPEQKDFPPKLSGKYFDCEAMSFYNDSLYLFTKCRAEPFDGKCFVYALPAKPGTYKAKKKYYMILGKRDWFRDAATSADIQNNKLYLLTYNRVIIHSFENGRAKYESHQTLLPITQKEAIAVHPNGKIYVADERQKIVGGGNMYIIKPTEKKK</sequence>
<evidence type="ECO:0000313" key="1">
    <source>
        <dbReference type="EMBL" id="TSJ39975.1"/>
    </source>
</evidence>
<dbReference type="EMBL" id="VLPL01000010">
    <property type="protein sequence ID" value="TSJ39975.1"/>
    <property type="molecule type" value="Genomic_DNA"/>
</dbReference>
<reference evidence="1 2" key="1">
    <citation type="submission" date="2019-07" db="EMBL/GenBank/DDBJ databases">
        <authorList>
            <person name="Huq M.A."/>
        </authorList>
    </citation>
    <scope>NUCLEOTIDE SEQUENCE [LARGE SCALE GENOMIC DNA]</scope>
    <source>
        <strain evidence="1 2">MAH-3</strain>
    </source>
</reference>
<comment type="caution">
    <text evidence="1">The sequence shown here is derived from an EMBL/GenBank/DDBJ whole genome shotgun (WGS) entry which is preliminary data.</text>
</comment>
<organism evidence="1 2">
    <name type="scientific">Fluviicola chungangensis</name>
    <dbReference type="NCBI Taxonomy" id="2597671"/>
    <lineage>
        <taxon>Bacteria</taxon>
        <taxon>Pseudomonadati</taxon>
        <taxon>Bacteroidota</taxon>
        <taxon>Flavobacteriia</taxon>
        <taxon>Flavobacteriales</taxon>
        <taxon>Crocinitomicaceae</taxon>
        <taxon>Fluviicola</taxon>
    </lineage>
</organism>
<keyword evidence="2" id="KW-1185">Reference proteome</keyword>
<evidence type="ECO:0008006" key="3">
    <source>
        <dbReference type="Google" id="ProtNLM"/>
    </source>
</evidence>